<keyword evidence="1 2" id="KW-0732">Signal</keyword>
<dbReference type="InterPro" id="IPR001254">
    <property type="entry name" value="Trypsin_dom"/>
</dbReference>
<protein>
    <recommendedName>
        <fullName evidence="3">Peptidase S1 domain-containing protein</fullName>
    </recommendedName>
</protein>
<dbReference type="OrthoDB" id="8392384at2"/>
<dbReference type="Gene3D" id="2.40.10.10">
    <property type="entry name" value="Trypsin-like serine proteases"/>
    <property type="match status" value="2"/>
</dbReference>
<dbReference type="Pfam" id="PF00089">
    <property type="entry name" value="Trypsin"/>
    <property type="match status" value="1"/>
</dbReference>
<evidence type="ECO:0000256" key="1">
    <source>
        <dbReference type="ARBA" id="ARBA00022729"/>
    </source>
</evidence>
<name>A0A0A8URS9_LEGHA</name>
<gene>
    <name evidence="4" type="ORF">LHA_1151</name>
</gene>
<dbReference type="AlphaFoldDB" id="A0A0A8URS9"/>
<sequence>MKTLIHACSLIPLALYSTQILASDELEKGIENKQSEKSIYEYWTPERLMNAKEMPYPKVDPNAVQEIDIESLQLEKPQQKEGTPPAIEIEPDKTPLIPQTMINLESTLSEHFFNRGTSGANFTSSRLVPLSADLSYPFSAVGKLYFTVPGQGDAVCSASTIGQRIVLTAGHCVHSGTSSGYYTNFVFIPAYRDGNAPYRAWSWKFVLTTSEWATGGGVVPNAADYAMIEVNDKVINGSTTRLGLVTGMLGWIVNALIPNHAHLLGYPCNLDYCAKMHQVMSQSFRAVSPNNVEYGSDMRGGSSGGPWVQNFGIAAFGQTGGSNTARNAIVGVTSYGYIDSNIMLQGSSVLDSRFSSLRNRICAHRAGNCT</sequence>
<dbReference type="InterPro" id="IPR050966">
    <property type="entry name" value="Glutamyl_endopeptidase"/>
</dbReference>
<evidence type="ECO:0000313" key="4">
    <source>
        <dbReference type="EMBL" id="CEK10206.1"/>
    </source>
</evidence>
<evidence type="ECO:0000313" key="5">
    <source>
        <dbReference type="Proteomes" id="UP000032803"/>
    </source>
</evidence>
<dbReference type="GO" id="GO:0004252">
    <property type="term" value="F:serine-type endopeptidase activity"/>
    <property type="evidence" value="ECO:0007669"/>
    <property type="project" value="InterPro"/>
</dbReference>
<accession>A0A0A8URS9</accession>
<evidence type="ECO:0000259" key="3">
    <source>
        <dbReference type="Pfam" id="PF00089"/>
    </source>
</evidence>
<keyword evidence="5" id="KW-1185">Reference proteome</keyword>
<dbReference type="KEGG" id="lha:LHA_1151"/>
<organism evidence="4 5">
    <name type="scientific">Legionella hackeliae</name>
    <dbReference type="NCBI Taxonomy" id="449"/>
    <lineage>
        <taxon>Bacteria</taxon>
        <taxon>Pseudomonadati</taxon>
        <taxon>Pseudomonadota</taxon>
        <taxon>Gammaproteobacteria</taxon>
        <taxon>Legionellales</taxon>
        <taxon>Legionellaceae</taxon>
        <taxon>Legionella</taxon>
    </lineage>
</organism>
<reference evidence="5" key="1">
    <citation type="submission" date="2014-09" db="EMBL/GenBank/DDBJ databases">
        <authorList>
            <person name="Gomez-Valero L."/>
        </authorList>
    </citation>
    <scope>NUCLEOTIDE SEQUENCE [LARGE SCALE GENOMIC DNA]</scope>
    <source>
        <strain evidence="5">ATCC35250</strain>
    </source>
</reference>
<dbReference type="GO" id="GO:0006508">
    <property type="term" value="P:proteolysis"/>
    <property type="evidence" value="ECO:0007669"/>
    <property type="project" value="InterPro"/>
</dbReference>
<dbReference type="PANTHER" id="PTHR15462:SF19">
    <property type="entry name" value="PEPTIDASE S1 DOMAIN-CONTAINING PROTEIN"/>
    <property type="match status" value="1"/>
</dbReference>
<dbReference type="PATRIC" id="fig|449.7.peg.3162"/>
<dbReference type="InterPro" id="IPR018114">
    <property type="entry name" value="TRYPSIN_HIS"/>
</dbReference>
<proteinExistence type="predicted"/>
<dbReference type="InterPro" id="IPR043504">
    <property type="entry name" value="Peptidase_S1_PA_chymotrypsin"/>
</dbReference>
<dbReference type="RefSeq" id="WP_045105615.1">
    <property type="nucleotide sequence ID" value="NZ_LN681225.1"/>
</dbReference>
<feature type="chain" id="PRO_5009754277" description="Peptidase S1 domain-containing protein" evidence="2">
    <location>
        <begin position="23"/>
        <end position="370"/>
    </location>
</feature>
<feature type="domain" description="Peptidase S1" evidence="3">
    <location>
        <begin position="153"/>
        <end position="178"/>
    </location>
</feature>
<dbReference type="PROSITE" id="PS00134">
    <property type="entry name" value="TRYPSIN_HIS"/>
    <property type="match status" value="1"/>
</dbReference>
<dbReference type="PANTHER" id="PTHR15462">
    <property type="entry name" value="SERINE PROTEASE"/>
    <property type="match status" value="1"/>
</dbReference>
<dbReference type="STRING" id="449.LHA_1151"/>
<dbReference type="Proteomes" id="UP000032803">
    <property type="component" value="Chromosome I"/>
</dbReference>
<dbReference type="EMBL" id="LN681225">
    <property type="protein sequence ID" value="CEK10206.1"/>
    <property type="molecule type" value="Genomic_DNA"/>
</dbReference>
<dbReference type="SUPFAM" id="SSF50494">
    <property type="entry name" value="Trypsin-like serine proteases"/>
    <property type="match status" value="1"/>
</dbReference>
<dbReference type="HOGENOM" id="CLU_050832_2_0_6"/>
<feature type="signal peptide" evidence="2">
    <location>
        <begin position="1"/>
        <end position="22"/>
    </location>
</feature>
<dbReference type="InterPro" id="IPR009003">
    <property type="entry name" value="Peptidase_S1_PA"/>
</dbReference>
<evidence type="ECO:0000256" key="2">
    <source>
        <dbReference type="SAM" id="SignalP"/>
    </source>
</evidence>